<dbReference type="OrthoDB" id="6191081at2"/>
<keyword evidence="4" id="KW-1133">Transmembrane helix</keyword>
<comment type="catalytic activity">
    <reaction evidence="3">
        <text>2 GTP = 3',3'-c-di-GMP + 2 diphosphate</text>
        <dbReference type="Rhea" id="RHEA:24898"/>
        <dbReference type="ChEBI" id="CHEBI:33019"/>
        <dbReference type="ChEBI" id="CHEBI:37565"/>
        <dbReference type="ChEBI" id="CHEBI:58805"/>
        <dbReference type="EC" id="2.7.7.65"/>
    </reaction>
</comment>
<dbReference type="Gene3D" id="3.30.70.270">
    <property type="match status" value="1"/>
</dbReference>
<dbReference type="Gene3D" id="1.25.40.10">
    <property type="entry name" value="Tetratricopeptide repeat domain"/>
    <property type="match status" value="2"/>
</dbReference>
<sequence>MLKKYFFALFLLLITLLLIATLETFLPNQQTPNSPHNNTTLSPEVQLQEISKRHPLLNLYQLAKSEPEAALIALKSWQSKNQKAHKIELIYALKIKRRVSIYAPKAVSKKQIEIEIKEFSQQHDLNWLGAWLTHLQAKSQIREGNLNDAKKGIDEALNIAEQENLEFLLVDFYVTAGVIYNADNQLAQAQQYFDLGLSIAEKQNDIYRQSVYNNNLGLLYVHLEQWQNALDYLIKAESLYSKIDSPDLNFHLIILFNQSFAHIQAGEIETAWEKHNKAMSRLAQNKRPYPYIISLKNLARLYYSQENYKESVLAASNCLAHENIEKYKKQHAICAFEHAKALYAMQRLSEAEASLSLSIKLFEDIKHDRFLTKSLLLHAKINEQGANIEKAYTLYKQYYSNERAFLIEDLRLLGNVLQLQKVTQERDLLASQNALSALNKQVDEQKVKMLWLWLLVILFALTWLIWHFYKVKDDNKQLYQLSFKDPLTKASNRRHYHQELENPQILNTEQLYRLVVIDLDHFKQINDEYGHDSGDLVLKATAKLLLNTLESDELFVRWGGEEFLMILKDTSNFSERVCSFISLIADTPIDVANKTINVTTSLGCSNAVLISDLKSSDKAFKLADKCLYQAKRDGRNRVVMPEALVN</sequence>
<dbReference type="InterPro" id="IPR019734">
    <property type="entry name" value="TPR_rpt"/>
</dbReference>
<evidence type="ECO:0000313" key="6">
    <source>
        <dbReference type="EMBL" id="TLX47199.1"/>
    </source>
</evidence>
<dbReference type="InterPro" id="IPR050469">
    <property type="entry name" value="Diguanylate_Cyclase"/>
</dbReference>
<comment type="cofactor">
    <cofactor evidence="1">
        <name>Mg(2+)</name>
        <dbReference type="ChEBI" id="CHEBI:18420"/>
    </cofactor>
</comment>
<feature type="domain" description="GGDEF" evidence="5">
    <location>
        <begin position="510"/>
        <end position="643"/>
    </location>
</feature>
<name>A0A5R9Q4L5_9GAMM</name>
<dbReference type="NCBIfam" id="TIGR00254">
    <property type="entry name" value="GGDEF"/>
    <property type="match status" value="1"/>
</dbReference>
<evidence type="ECO:0000313" key="7">
    <source>
        <dbReference type="Proteomes" id="UP000309186"/>
    </source>
</evidence>
<feature type="transmembrane region" description="Helical" evidence="4">
    <location>
        <begin position="450"/>
        <end position="469"/>
    </location>
</feature>
<dbReference type="Proteomes" id="UP000309186">
    <property type="component" value="Unassembled WGS sequence"/>
</dbReference>
<dbReference type="PANTHER" id="PTHR45138:SF9">
    <property type="entry name" value="DIGUANYLATE CYCLASE DGCM-RELATED"/>
    <property type="match status" value="1"/>
</dbReference>
<keyword evidence="4" id="KW-0812">Transmembrane</keyword>
<dbReference type="PANTHER" id="PTHR45138">
    <property type="entry name" value="REGULATORY COMPONENTS OF SENSORY TRANSDUCTION SYSTEM"/>
    <property type="match status" value="1"/>
</dbReference>
<dbReference type="SUPFAM" id="SSF55073">
    <property type="entry name" value="Nucleotide cyclase"/>
    <property type="match status" value="1"/>
</dbReference>
<dbReference type="CDD" id="cd01949">
    <property type="entry name" value="GGDEF"/>
    <property type="match status" value="1"/>
</dbReference>
<evidence type="ECO:0000256" key="2">
    <source>
        <dbReference type="ARBA" id="ARBA00012528"/>
    </source>
</evidence>
<dbReference type="Pfam" id="PF00990">
    <property type="entry name" value="GGDEF"/>
    <property type="match status" value="1"/>
</dbReference>
<dbReference type="InterPro" id="IPR011990">
    <property type="entry name" value="TPR-like_helical_dom_sf"/>
</dbReference>
<dbReference type="EMBL" id="PPSW01000014">
    <property type="protein sequence ID" value="TLX47199.1"/>
    <property type="molecule type" value="Genomic_DNA"/>
</dbReference>
<keyword evidence="4" id="KW-0472">Membrane</keyword>
<evidence type="ECO:0000256" key="3">
    <source>
        <dbReference type="ARBA" id="ARBA00034247"/>
    </source>
</evidence>
<proteinExistence type="predicted"/>
<dbReference type="FunFam" id="3.30.70.270:FF:000001">
    <property type="entry name" value="Diguanylate cyclase domain protein"/>
    <property type="match status" value="1"/>
</dbReference>
<accession>A0A5R9Q4L5</accession>
<comment type="caution">
    <text evidence="6">The sequence shown here is derived from an EMBL/GenBank/DDBJ whole genome shotgun (WGS) entry which is preliminary data.</text>
</comment>
<dbReference type="InterPro" id="IPR043128">
    <property type="entry name" value="Rev_trsase/Diguanyl_cyclase"/>
</dbReference>
<dbReference type="InterPro" id="IPR029787">
    <property type="entry name" value="Nucleotide_cyclase"/>
</dbReference>
<dbReference type="SMART" id="SM00028">
    <property type="entry name" value="TPR"/>
    <property type="match status" value="5"/>
</dbReference>
<dbReference type="AlphaFoldDB" id="A0A5R9Q4L5"/>
<dbReference type="GO" id="GO:0052621">
    <property type="term" value="F:diguanylate cyclase activity"/>
    <property type="evidence" value="ECO:0007669"/>
    <property type="project" value="UniProtKB-EC"/>
</dbReference>
<dbReference type="PROSITE" id="PS50887">
    <property type="entry name" value="GGDEF"/>
    <property type="match status" value="1"/>
</dbReference>
<evidence type="ECO:0000256" key="4">
    <source>
        <dbReference type="SAM" id="Phobius"/>
    </source>
</evidence>
<gene>
    <name evidence="6" type="ORF">C1E24_10375</name>
</gene>
<organism evidence="6 7">
    <name type="scientific">Pseudoalteromonas phenolica</name>
    <dbReference type="NCBI Taxonomy" id="161398"/>
    <lineage>
        <taxon>Bacteria</taxon>
        <taxon>Pseudomonadati</taxon>
        <taxon>Pseudomonadota</taxon>
        <taxon>Gammaproteobacteria</taxon>
        <taxon>Alteromonadales</taxon>
        <taxon>Pseudoalteromonadaceae</taxon>
        <taxon>Pseudoalteromonas</taxon>
    </lineage>
</organism>
<dbReference type="InterPro" id="IPR000160">
    <property type="entry name" value="GGDEF_dom"/>
</dbReference>
<dbReference type="SUPFAM" id="SSF48452">
    <property type="entry name" value="TPR-like"/>
    <property type="match status" value="2"/>
</dbReference>
<dbReference type="EC" id="2.7.7.65" evidence="2"/>
<reference evidence="6 7" key="1">
    <citation type="submission" date="2018-01" db="EMBL/GenBank/DDBJ databases">
        <title>Co-occurrence of chitin degradation, pigmentation and bioactivity in marine Pseudoalteromonas.</title>
        <authorList>
            <person name="Paulsen S."/>
            <person name="Gram L."/>
            <person name="Machado H."/>
        </authorList>
    </citation>
    <scope>NUCLEOTIDE SEQUENCE [LARGE SCALE GENOMIC DNA]</scope>
    <source>
        <strain evidence="6 7">S3663</strain>
    </source>
</reference>
<dbReference type="SMART" id="SM00267">
    <property type="entry name" value="GGDEF"/>
    <property type="match status" value="1"/>
</dbReference>
<evidence type="ECO:0000259" key="5">
    <source>
        <dbReference type="PROSITE" id="PS50887"/>
    </source>
</evidence>
<dbReference type="RefSeq" id="WP_138481158.1">
    <property type="nucleotide sequence ID" value="NZ_PPSW01000014.1"/>
</dbReference>
<protein>
    <recommendedName>
        <fullName evidence="2">diguanylate cyclase</fullName>
        <ecNumber evidence="2">2.7.7.65</ecNumber>
    </recommendedName>
</protein>
<evidence type="ECO:0000256" key="1">
    <source>
        <dbReference type="ARBA" id="ARBA00001946"/>
    </source>
</evidence>